<gene>
    <name evidence="1" type="ordered locus">sce4065</name>
</gene>
<dbReference type="AlphaFoldDB" id="A9EVI9"/>
<dbReference type="KEGG" id="scl:sce4065"/>
<keyword evidence="2" id="KW-1185">Reference proteome</keyword>
<evidence type="ECO:0000313" key="2">
    <source>
        <dbReference type="Proteomes" id="UP000002139"/>
    </source>
</evidence>
<proteinExistence type="predicted"/>
<dbReference type="EMBL" id="AM746676">
    <property type="protein sequence ID" value="CAN94228.1"/>
    <property type="molecule type" value="Genomic_DNA"/>
</dbReference>
<name>A9EVI9_SORC5</name>
<dbReference type="Proteomes" id="UP000002139">
    <property type="component" value="Chromosome"/>
</dbReference>
<dbReference type="RefSeq" id="WP_012236698.1">
    <property type="nucleotide sequence ID" value="NC_010162.1"/>
</dbReference>
<dbReference type="STRING" id="448385.sce4065"/>
<reference evidence="1 2" key="1">
    <citation type="journal article" date="2007" name="Nat. Biotechnol.">
        <title>Complete genome sequence of the myxobacterium Sorangium cellulosum.</title>
        <authorList>
            <person name="Schneiker S."/>
            <person name="Perlova O."/>
            <person name="Kaiser O."/>
            <person name="Gerth K."/>
            <person name="Alici A."/>
            <person name="Altmeyer M.O."/>
            <person name="Bartels D."/>
            <person name="Bekel T."/>
            <person name="Beyer S."/>
            <person name="Bode E."/>
            <person name="Bode H.B."/>
            <person name="Bolten C.J."/>
            <person name="Choudhuri J.V."/>
            <person name="Doss S."/>
            <person name="Elnakady Y.A."/>
            <person name="Frank B."/>
            <person name="Gaigalat L."/>
            <person name="Goesmann A."/>
            <person name="Groeger C."/>
            <person name="Gross F."/>
            <person name="Jelsbak L."/>
            <person name="Jelsbak L."/>
            <person name="Kalinowski J."/>
            <person name="Kegler C."/>
            <person name="Knauber T."/>
            <person name="Konietzny S."/>
            <person name="Kopp M."/>
            <person name="Krause L."/>
            <person name="Krug D."/>
            <person name="Linke B."/>
            <person name="Mahmud T."/>
            <person name="Martinez-Arias R."/>
            <person name="McHardy A.C."/>
            <person name="Merai M."/>
            <person name="Meyer F."/>
            <person name="Mormann S."/>
            <person name="Munoz-Dorado J."/>
            <person name="Perez J."/>
            <person name="Pradella S."/>
            <person name="Rachid S."/>
            <person name="Raddatz G."/>
            <person name="Rosenau F."/>
            <person name="Rueckert C."/>
            <person name="Sasse F."/>
            <person name="Scharfe M."/>
            <person name="Schuster S.C."/>
            <person name="Suen G."/>
            <person name="Treuner-Lange A."/>
            <person name="Velicer G.J."/>
            <person name="Vorholter F.-J."/>
            <person name="Weissman K.J."/>
            <person name="Welch R.D."/>
            <person name="Wenzel S.C."/>
            <person name="Whitworth D.E."/>
            <person name="Wilhelm S."/>
            <person name="Wittmann C."/>
            <person name="Bloecker H."/>
            <person name="Puehler A."/>
            <person name="Mueller R."/>
        </authorList>
    </citation>
    <scope>NUCLEOTIDE SEQUENCE [LARGE SCALE GENOMIC DNA]</scope>
    <source>
        <strain evidence="2">So ce56</strain>
    </source>
</reference>
<protein>
    <submittedName>
        <fullName evidence="1">Uncharacterized protein</fullName>
    </submittedName>
</protein>
<evidence type="ECO:0000313" key="1">
    <source>
        <dbReference type="EMBL" id="CAN94228.1"/>
    </source>
</evidence>
<accession>A9EVI9</accession>
<organism evidence="1 2">
    <name type="scientific">Sorangium cellulosum (strain So ce56)</name>
    <name type="common">Polyangium cellulosum (strain So ce56)</name>
    <dbReference type="NCBI Taxonomy" id="448385"/>
    <lineage>
        <taxon>Bacteria</taxon>
        <taxon>Pseudomonadati</taxon>
        <taxon>Myxococcota</taxon>
        <taxon>Polyangia</taxon>
        <taxon>Polyangiales</taxon>
        <taxon>Polyangiaceae</taxon>
        <taxon>Sorangium</taxon>
    </lineage>
</organism>
<dbReference type="HOGENOM" id="CLU_1991227_0_0_7"/>
<sequence length="125" mass="13626">MSHGIGSAQRDLVATLADHPAGLSLRRLRRLHLRHVRRSLRALVARGVIKAPNNTGETMDRNVLQEHLNLRVNGELRAEIEAVSGLMSRDGLTVKRAAVARAALVRGLRAMRDELTRAAASAEVA</sequence>